<dbReference type="AlphaFoldDB" id="W2STA6"/>
<keyword evidence="3" id="KW-1185">Reference proteome</keyword>
<proteinExistence type="predicted"/>
<sequence length="63" mass="7335">MQSGALEPLLEECVKEEEQKRKEDRKESDIEEDDMYEELPEYEDAFNESPIVDAVSSCCAIYQ</sequence>
<feature type="region of interest" description="Disordered" evidence="1">
    <location>
        <begin position="1"/>
        <end position="34"/>
    </location>
</feature>
<organism evidence="2 3">
    <name type="scientific">Necator americanus</name>
    <name type="common">Human hookworm</name>
    <dbReference type="NCBI Taxonomy" id="51031"/>
    <lineage>
        <taxon>Eukaryota</taxon>
        <taxon>Metazoa</taxon>
        <taxon>Ecdysozoa</taxon>
        <taxon>Nematoda</taxon>
        <taxon>Chromadorea</taxon>
        <taxon>Rhabditida</taxon>
        <taxon>Rhabditina</taxon>
        <taxon>Rhabditomorpha</taxon>
        <taxon>Strongyloidea</taxon>
        <taxon>Ancylostomatidae</taxon>
        <taxon>Bunostominae</taxon>
        <taxon>Necator</taxon>
    </lineage>
</organism>
<evidence type="ECO:0000313" key="3">
    <source>
        <dbReference type="Proteomes" id="UP000053676"/>
    </source>
</evidence>
<feature type="compositionally biased region" description="Basic and acidic residues" evidence="1">
    <location>
        <begin position="12"/>
        <end position="28"/>
    </location>
</feature>
<accession>W2STA6</accession>
<reference evidence="3" key="1">
    <citation type="journal article" date="2014" name="Nat. Genet.">
        <title>Genome of the human hookworm Necator americanus.</title>
        <authorList>
            <person name="Tang Y.T."/>
            <person name="Gao X."/>
            <person name="Rosa B.A."/>
            <person name="Abubucker S."/>
            <person name="Hallsworth-Pepin K."/>
            <person name="Martin J."/>
            <person name="Tyagi R."/>
            <person name="Heizer E."/>
            <person name="Zhang X."/>
            <person name="Bhonagiri-Palsikar V."/>
            <person name="Minx P."/>
            <person name="Warren W.C."/>
            <person name="Wang Q."/>
            <person name="Zhan B."/>
            <person name="Hotez P.J."/>
            <person name="Sternberg P.W."/>
            <person name="Dougall A."/>
            <person name="Gaze S.T."/>
            <person name="Mulvenna J."/>
            <person name="Sotillo J."/>
            <person name="Ranganathan S."/>
            <person name="Rabelo E.M."/>
            <person name="Wilson R.K."/>
            <person name="Felgner P.L."/>
            <person name="Bethony J."/>
            <person name="Hawdon J.M."/>
            <person name="Gasser R.B."/>
            <person name="Loukas A."/>
            <person name="Mitreva M."/>
        </authorList>
    </citation>
    <scope>NUCLEOTIDE SEQUENCE [LARGE SCALE GENOMIC DNA]</scope>
</reference>
<dbReference type="KEGG" id="nai:NECAME_18573"/>
<name>W2STA6_NECAM</name>
<evidence type="ECO:0000256" key="1">
    <source>
        <dbReference type="SAM" id="MobiDB-lite"/>
    </source>
</evidence>
<dbReference type="Proteomes" id="UP000053676">
    <property type="component" value="Unassembled WGS sequence"/>
</dbReference>
<evidence type="ECO:0000313" key="2">
    <source>
        <dbReference type="EMBL" id="ETN72984.1"/>
    </source>
</evidence>
<protein>
    <submittedName>
        <fullName evidence="2">Uncharacterized protein</fullName>
    </submittedName>
</protein>
<gene>
    <name evidence="2" type="ORF">NECAME_18573</name>
</gene>
<dbReference type="EMBL" id="KI662214">
    <property type="protein sequence ID" value="ETN72984.1"/>
    <property type="molecule type" value="Genomic_DNA"/>
</dbReference>